<keyword evidence="14" id="KW-1185">Reference proteome</keyword>
<evidence type="ECO:0000256" key="3">
    <source>
        <dbReference type="ARBA" id="ARBA00004964"/>
    </source>
</evidence>
<dbReference type="InterPro" id="IPR037439">
    <property type="entry name" value="Branching_enzy"/>
</dbReference>
<protein>
    <recommendedName>
        <fullName evidence="10">1,4-alpha-glucan branching enzyme GlgB</fullName>
        <ecNumber evidence="10">2.4.1.18</ecNumber>
    </recommendedName>
    <alternativeName>
        <fullName evidence="10">1,4-alpha-D-glucan:1,4-alpha-D-glucan 6-glucosyl-transferase</fullName>
    </alternativeName>
    <alternativeName>
        <fullName evidence="10">Alpha-(1-&gt;4)-glucan branching enzyme</fullName>
    </alternativeName>
    <alternativeName>
        <fullName evidence="10">Glycogen branching enzyme</fullName>
        <shortName evidence="10">BE</shortName>
    </alternativeName>
</protein>
<keyword evidence="5 10" id="KW-0321">Glycogen metabolism</keyword>
<evidence type="ECO:0000313" key="13">
    <source>
        <dbReference type="EMBL" id="GGC53363.1"/>
    </source>
</evidence>
<evidence type="ECO:0000256" key="2">
    <source>
        <dbReference type="ARBA" id="ARBA00002953"/>
    </source>
</evidence>
<feature type="active site" description="Proton donor" evidence="10 11">
    <location>
        <position position="381"/>
    </location>
</feature>
<evidence type="ECO:0000313" key="14">
    <source>
        <dbReference type="Proteomes" id="UP000651668"/>
    </source>
</evidence>
<dbReference type="PANTHER" id="PTHR43651">
    <property type="entry name" value="1,4-ALPHA-GLUCAN-BRANCHING ENZYME"/>
    <property type="match status" value="1"/>
</dbReference>
<dbReference type="PANTHER" id="PTHR43651:SF3">
    <property type="entry name" value="1,4-ALPHA-GLUCAN-BRANCHING ENZYME"/>
    <property type="match status" value="1"/>
</dbReference>
<name>A0A916TZD7_9SPHI</name>
<dbReference type="NCBIfam" id="NF003811">
    <property type="entry name" value="PRK05402.1"/>
    <property type="match status" value="1"/>
</dbReference>
<comment type="pathway">
    <text evidence="3 10">Glycan biosynthesis; glycogen biosynthesis.</text>
</comment>
<dbReference type="NCBIfam" id="NF008967">
    <property type="entry name" value="PRK12313.1"/>
    <property type="match status" value="1"/>
</dbReference>
<dbReference type="GO" id="GO:0005978">
    <property type="term" value="P:glycogen biosynthetic process"/>
    <property type="evidence" value="ECO:0007669"/>
    <property type="project" value="UniProtKB-UniRule"/>
</dbReference>
<dbReference type="Pfam" id="PF02806">
    <property type="entry name" value="Alpha-amylase_C"/>
    <property type="match status" value="1"/>
</dbReference>
<dbReference type="InterPro" id="IPR006048">
    <property type="entry name" value="A-amylase/branching_C"/>
</dbReference>
<dbReference type="CDD" id="cd02855">
    <property type="entry name" value="E_set_GBE_prok_N"/>
    <property type="match status" value="1"/>
</dbReference>
<comment type="similarity">
    <text evidence="4 10">Belongs to the glycosyl hydrolase 13 family. GlgB subfamily.</text>
</comment>
<comment type="subunit">
    <text evidence="10">Monomer.</text>
</comment>
<dbReference type="InterPro" id="IPR013780">
    <property type="entry name" value="Glyco_hydro_b"/>
</dbReference>
<dbReference type="InterPro" id="IPR044143">
    <property type="entry name" value="GlgB_N_E_set_prok"/>
</dbReference>
<evidence type="ECO:0000256" key="9">
    <source>
        <dbReference type="ARBA" id="ARBA00023277"/>
    </source>
</evidence>
<keyword evidence="7 10" id="KW-0808">Transferase</keyword>
<dbReference type="FunFam" id="2.60.40.1180:FF:000002">
    <property type="entry name" value="1,4-alpha-glucan branching enzyme GlgB"/>
    <property type="match status" value="1"/>
</dbReference>
<dbReference type="GO" id="GO:0005829">
    <property type="term" value="C:cytosol"/>
    <property type="evidence" value="ECO:0007669"/>
    <property type="project" value="TreeGrafter"/>
</dbReference>
<proteinExistence type="inferred from homology"/>
<dbReference type="CDD" id="cd11322">
    <property type="entry name" value="AmyAc_Glg_BE"/>
    <property type="match status" value="1"/>
</dbReference>
<dbReference type="AlphaFoldDB" id="A0A916TZD7"/>
<gene>
    <name evidence="10 13" type="primary">glgB</name>
    <name evidence="13" type="ORF">GCM10011387_03650</name>
</gene>
<evidence type="ECO:0000256" key="10">
    <source>
        <dbReference type="HAMAP-Rule" id="MF_00685"/>
    </source>
</evidence>
<dbReference type="Gene3D" id="3.20.20.80">
    <property type="entry name" value="Glycosidases"/>
    <property type="match status" value="1"/>
</dbReference>
<dbReference type="Pfam" id="PF02922">
    <property type="entry name" value="CBM_48"/>
    <property type="match status" value="1"/>
</dbReference>
<dbReference type="GO" id="GO:0004553">
    <property type="term" value="F:hydrolase activity, hydrolyzing O-glycosyl compounds"/>
    <property type="evidence" value="ECO:0007669"/>
    <property type="project" value="InterPro"/>
</dbReference>
<comment type="function">
    <text evidence="2 10">Catalyzes the formation of the alpha-1,6-glucosidic linkages in glycogen by scission of a 1,4-alpha-linked oligosaccharide from growing alpha-1,4-glucan chains and the subsequent attachment of the oligosaccharide to the alpha-1,6 position.</text>
</comment>
<reference evidence="13" key="1">
    <citation type="journal article" date="2014" name="Int. J. Syst. Evol. Microbiol.">
        <title>Complete genome sequence of Corynebacterium casei LMG S-19264T (=DSM 44701T), isolated from a smear-ripened cheese.</title>
        <authorList>
            <consortium name="US DOE Joint Genome Institute (JGI-PGF)"/>
            <person name="Walter F."/>
            <person name="Albersmeier A."/>
            <person name="Kalinowski J."/>
            <person name="Ruckert C."/>
        </authorList>
    </citation>
    <scope>NUCLEOTIDE SEQUENCE</scope>
    <source>
        <strain evidence="13">CGMCC 1.15343</strain>
    </source>
</reference>
<dbReference type="InterPro" id="IPR006407">
    <property type="entry name" value="GlgB"/>
</dbReference>
<dbReference type="InterPro" id="IPR006047">
    <property type="entry name" value="GH13_cat_dom"/>
</dbReference>
<dbReference type="InterPro" id="IPR014756">
    <property type="entry name" value="Ig_E-set"/>
</dbReference>
<feature type="domain" description="Glycosyl hydrolase family 13 catalytic" evidence="12">
    <location>
        <begin position="168"/>
        <end position="557"/>
    </location>
</feature>
<keyword evidence="9 10" id="KW-0119">Carbohydrate metabolism</keyword>
<keyword evidence="6 10" id="KW-0328">Glycosyltransferase</keyword>
<dbReference type="FunFam" id="2.60.40.10:FF:000169">
    <property type="entry name" value="1,4-alpha-glucan branching enzyme GlgB"/>
    <property type="match status" value="1"/>
</dbReference>
<evidence type="ECO:0000259" key="12">
    <source>
        <dbReference type="SMART" id="SM00642"/>
    </source>
</evidence>
<dbReference type="PIRSF" id="PIRSF000463">
    <property type="entry name" value="GlgB"/>
    <property type="match status" value="1"/>
</dbReference>
<dbReference type="GO" id="GO:0043169">
    <property type="term" value="F:cation binding"/>
    <property type="evidence" value="ECO:0007669"/>
    <property type="project" value="InterPro"/>
</dbReference>
<dbReference type="FunFam" id="3.20.20.80:FF:000003">
    <property type="entry name" value="1,4-alpha-glucan branching enzyme GlgB"/>
    <property type="match status" value="1"/>
</dbReference>
<dbReference type="SMART" id="SM00642">
    <property type="entry name" value="Aamy"/>
    <property type="match status" value="1"/>
</dbReference>
<dbReference type="InterPro" id="IPR013783">
    <property type="entry name" value="Ig-like_fold"/>
</dbReference>
<evidence type="ECO:0000256" key="6">
    <source>
        <dbReference type="ARBA" id="ARBA00022676"/>
    </source>
</evidence>
<evidence type="ECO:0000256" key="8">
    <source>
        <dbReference type="ARBA" id="ARBA00023056"/>
    </source>
</evidence>
<dbReference type="Gene3D" id="2.60.40.10">
    <property type="entry name" value="Immunoglobulins"/>
    <property type="match status" value="1"/>
</dbReference>
<comment type="catalytic activity">
    <reaction evidence="1 10">
        <text>Transfers a segment of a (1-&gt;4)-alpha-D-glucan chain to a primary hydroxy group in a similar glucan chain.</text>
        <dbReference type="EC" id="2.4.1.18"/>
    </reaction>
</comment>
<keyword evidence="8 10" id="KW-0320">Glycogen biosynthesis</keyword>
<dbReference type="Proteomes" id="UP000651668">
    <property type="component" value="Unassembled WGS sequence"/>
</dbReference>
<dbReference type="SUPFAM" id="SSF51011">
    <property type="entry name" value="Glycosyl hydrolase domain"/>
    <property type="match status" value="1"/>
</dbReference>
<feature type="active site" description="Nucleophile" evidence="10 11">
    <location>
        <position position="328"/>
    </location>
</feature>
<dbReference type="HAMAP" id="MF_00685">
    <property type="entry name" value="GlgB"/>
    <property type="match status" value="1"/>
</dbReference>
<dbReference type="GO" id="GO:0003844">
    <property type="term" value="F:1,4-alpha-glucan branching enzyme activity"/>
    <property type="evidence" value="ECO:0007669"/>
    <property type="project" value="UniProtKB-UniRule"/>
</dbReference>
<comment type="caution">
    <text evidence="13">The sequence shown here is derived from an EMBL/GenBank/DDBJ whole genome shotgun (WGS) entry which is preliminary data.</text>
</comment>
<organism evidence="13 14">
    <name type="scientific">Pedobacter quisquiliarum</name>
    <dbReference type="NCBI Taxonomy" id="1834438"/>
    <lineage>
        <taxon>Bacteria</taxon>
        <taxon>Pseudomonadati</taxon>
        <taxon>Bacteroidota</taxon>
        <taxon>Sphingobacteriia</taxon>
        <taxon>Sphingobacteriales</taxon>
        <taxon>Sphingobacteriaceae</taxon>
        <taxon>Pedobacter</taxon>
    </lineage>
</organism>
<evidence type="ECO:0000256" key="1">
    <source>
        <dbReference type="ARBA" id="ARBA00000826"/>
    </source>
</evidence>
<dbReference type="SUPFAM" id="SSF51445">
    <property type="entry name" value="(Trans)glycosidases"/>
    <property type="match status" value="1"/>
</dbReference>
<evidence type="ECO:0000256" key="4">
    <source>
        <dbReference type="ARBA" id="ARBA00009000"/>
    </source>
</evidence>
<dbReference type="InterPro" id="IPR004193">
    <property type="entry name" value="Glyco_hydro_13_N"/>
</dbReference>
<dbReference type="NCBIfam" id="TIGR01515">
    <property type="entry name" value="branching_enzym"/>
    <property type="match status" value="1"/>
</dbReference>
<dbReference type="SUPFAM" id="SSF81296">
    <property type="entry name" value="E set domains"/>
    <property type="match status" value="1"/>
</dbReference>
<dbReference type="RefSeq" id="WP_188625114.1">
    <property type="nucleotide sequence ID" value="NZ_BMIL01000001.1"/>
</dbReference>
<reference evidence="13" key="2">
    <citation type="submission" date="2020-09" db="EMBL/GenBank/DDBJ databases">
        <authorList>
            <person name="Sun Q."/>
            <person name="Zhou Y."/>
        </authorList>
    </citation>
    <scope>NUCLEOTIDE SEQUENCE</scope>
    <source>
        <strain evidence="13">CGMCC 1.15343</strain>
    </source>
</reference>
<evidence type="ECO:0000256" key="11">
    <source>
        <dbReference type="PIRSR" id="PIRSR000463-1"/>
    </source>
</evidence>
<evidence type="ECO:0000256" key="7">
    <source>
        <dbReference type="ARBA" id="ARBA00022679"/>
    </source>
</evidence>
<dbReference type="EMBL" id="BMIL01000001">
    <property type="protein sequence ID" value="GGC53363.1"/>
    <property type="molecule type" value="Genomic_DNA"/>
</dbReference>
<dbReference type="Pfam" id="PF00128">
    <property type="entry name" value="Alpha-amylase"/>
    <property type="match status" value="2"/>
</dbReference>
<dbReference type="Gene3D" id="2.60.40.1180">
    <property type="entry name" value="Golgi alpha-mannosidase II"/>
    <property type="match status" value="1"/>
</dbReference>
<accession>A0A916TZD7</accession>
<sequence>MAKIKVVKSKKVVEPPAWFSLFSDEDIQLFKDGKHHQLFNKLGSHLVEHAGVKGTYFAVWAPNAKQASVIGNFNGWNRSSHPMSVRWDSSGIWECFIPGLGAAEYYKYFIESHSGYQVEKGDPYAFHWETPPHTASVTWDLTYTWNDETWMAQRKLQNPLEKPLSIYEVHLGSWRRVDNEQPNSFLTYRELAEQLPAYCQYMNFTHVEFMPVMEHPFYGSWGYQVVGFYAPSSRYGTTQDFMYLIDKLHQAGIGVILDWVPSHFPTDEHGPGYFDGTHLYEWEDPRKGFHPDWKSFIFNLSRNEVRAFLISNAIFWLENYHIDGLRVDAVASMLYLDYSRNDGEWVPNIHGGRENLDSISFLQELNQVIHTEYQDVFTVAEESTSWPGVTHPVADGGLGFDMKWMMGWMHDTLGYLQTDPIYRKYRQGQLTFSMMYAFSERFTLPLSHDEVVYGKASLINKMPGDNWQQFANLRLLYAYMFGHPGAKMIFMGGEFAQRHEWRHDYSLDWHENNNPDHQGIQRLVRDLNKLYRDQPALYKFNFSHEGFEWINADDAERSVISWMRKGEDEADTLIFVANFNPQVWNNYRLGVPKMGYYDEVFSSDDLYYGGSDIRNLKVLETAPIPANRQTHSLSLKVPPLAVMVLKFSHTYGWYKS</sequence>
<dbReference type="InterPro" id="IPR017853">
    <property type="entry name" value="GH"/>
</dbReference>
<evidence type="ECO:0000256" key="5">
    <source>
        <dbReference type="ARBA" id="ARBA00022600"/>
    </source>
</evidence>
<dbReference type="EC" id="2.4.1.18" evidence="10"/>